<keyword evidence="2" id="KW-0229">DNA integration</keyword>
<evidence type="ECO:0000256" key="3">
    <source>
        <dbReference type="ARBA" id="ARBA00023172"/>
    </source>
</evidence>
<dbReference type="RefSeq" id="WP_155110029.1">
    <property type="nucleotide sequence ID" value="NZ_WMJZ01000046.1"/>
</dbReference>
<reference evidence="5 6" key="1">
    <citation type="submission" date="2019-11" db="EMBL/GenBank/DDBJ databases">
        <title>Escherichia alba sp. nov. isolated from the gut of plastic-eating superworms Zophobas atratus.</title>
        <authorList>
            <person name="Yang Y."/>
        </authorList>
    </citation>
    <scope>NUCLEOTIDE SEQUENCE [LARGE SCALE GENOMIC DNA]</scope>
    <source>
        <strain evidence="6">BIT-B35</strain>
    </source>
</reference>
<dbReference type="InterPro" id="IPR050808">
    <property type="entry name" value="Phage_Integrase"/>
</dbReference>
<dbReference type="OrthoDB" id="9057547at2"/>
<evidence type="ECO:0000259" key="4">
    <source>
        <dbReference type="PROSITE" id="PS51898"/>
    </source>
</evidence>
<dbReference type="EMBL" id="WMJZ01000046">
    <property type="protein sequence ID" value="MTH48615.1"/>
    <property type="molecule type" value="Genomic_DNA"/>
</dbReference>
<dbReference type="GO" id="GO:0015074">
    <property type="term" value="P:DNA integration"/>
    <property type="evidence" value="ECO:0007669"/>
    <property type="project" value="UniProtKB-KW"/>
</dbReference>
<evidence type="ECO:0000313" key="6">
    <source>
        <dbReference type="Proteomes" id="UP000477739"/>
    </source>
</evidence>
<keyword evidence="3" id="KW-0233">DNA recombination</keyword>
<dbReference type="Proteomes" id="UP000477739">
    <property type="component" value="Unassembled WGS sequence"/>
</dbReference>
<feature type="domain" description="Tyr recombinase" evidence="4">
    <location>
        <begin position="3"/>
        <end position="178"/>
    </location>
</feature>
<evidence type="ECO:0000256" key="2">
    <source>
        <dbReference type="ARBA" id="ARBA00022908"/>
    </source>
</evidence>
<dbReference type="Gene3D" id="1.10.443.10">
    <property type="entry name" value="Intergrase catalytic core"/>
    <property type="match status" value="1"/>
</dbReference>
<dbReference type="InterPro" id="IPR011010">
    <property type="entry name" value="DNA_brk_join_enz"/>
</dbReference>
<accession>A0A6L6IQV1</accession>
<dbReference type="PANTHER" id="PTHR30629">
    <property type="entry name" value="PROPHAGE INTEGRASE"/>
    <property type="match status" value="1"/>
</dbReference>
<dbReference type="GO" id="GO:0003677">
    <property type="term" value="F:DNA binding"/>
    <property type="evidence" value="ECO:0007669"/>
    <property type="project" value="InterPro"/>
</dbReference>
<keyword evidence="6" id="KW-1185">Reference proteome</keyword>
<dbReference type="GO" id="GO:0006310">
    <property type="term" value="P:DNA recombination"/>
    <property type="evidence" value="ECO:0007669"/>
    <property type="project" value="UniProtKB-KW"/>
</dbReference>
<comment type="caution">
    <text evidence="5">The sequence shown here is derived from an EMBL/GenBank/DDBJ whole genome shotgun (WGS) entry which is preliminary data.</text>
</comment>
<feature type="non-terminal residue" evidence="5">
    <location>
        <position position="1"/>
    </location>
</feature>
<dbReference type="PROSITE" id="PS51898">
    <property type="entry name" value="TYR_RECOMBINASE"/>
    <property type="match status" value="1"/>
</dbReference>
<sequence>NNQRTRFFDADEIRRILDAAVRYPNKAAGGLIAMLLLTGTRKSEMLNVMHKHVDRDNRSLFIPYTKNGRSRTVYLSEAALSIIDSIPRVGSNPYLFAIKDNGKPISEPRWAYEKILAECGIDKSEVCFHTTRHSVASLLVSSGQYSLYDVKAQLAHASIQSTERYAKLTPERMRQTGQGVTDLLLNTVTAGNNDDFSTP</sequence>
<dbReference type="Pfam" id="PF00589">
    <property type="entry name" value="Phage_integrase"/>
    <property type="match status" value="1"/>
</dbReference>
<dbReference type="InterPro" id="IPR002104">
    <property type="entry name" value="Integrase_catalytic"/>
</dbReference>
<dbReference type="PANTHER" id="PTHR30629:SF2">
    <property type="entry name" value="PROPHAGE INTEGRASE INTS-RELATED"/>
    <property type="match status" value="1"/>
</dbReference>
<dbReference type="CDD" id="cd00796">
    <property type="entry name" value="INT_Rci_Hp1_C"/>
    <property type="match status" value="1"/>
</dbReference>
<gene>
    <name evidence="5" type="ORF">GJV78_20670</name>
</gene>
<comment type="similarity">
    <text evidence="1">Belongs to the 'phage' integrase family.</text>
</comment>
<dbReference type="AlphaFoldDB" id="A0A6L6IQV1"/>
<name>A0A6L6IQV1_9ENTR</name>
<evidence type="ECO:0000256" key="1">
    <source>
        <dbReference type="ARBA" id="ARBA00008857"/>
    </source>
</evidence>
<organism evidence="5 6">
    <name type="scientific">Intestinirhabdus alba</name>
    <dbReference type="NCBI Taxonomy" id="2899544"/>
    <lineage>
        <taxon>Bacteria</taxon>
        <taxon>Pseudomonadati</taxon>
        <taxon>Pseudomonadota</taxon>
        <taxon>Gammaproteobacteria</taxon>
        <taxon>Enterobacterales</taxon>
        <taxon>Enterobacteriaceae</taxon>
        <taxon>Intestinirhabdus</taxon>
    </lineage>
</organism>
<proteinExistence type="inferred from homology"/>
<protein>
    <submittedName>
        <fullName evidence="5">Tyrosine-type recombinase/integrase</fullName>
    </submittedName>
</protein>
<dbReference type="InterPro" id="IPR013762">
    <property type="entry name" value="Integrase-like_cat_sf"/>
</dbReference>
<dbReference type="SUPFAM" id="SSF56349">
    <property type="entry name" value="DNA breaking-rejoining enzymes"/>
    <property type="match status" value="1"/>
</dbReference>
<evidence type="ECO:0000313" key="5">
    <source>
        <dbReference type="EMBL" id="MTH48615.1"/>
    </source>
</evidence>